<keyword evidence="2" id="KW-1185">Reference proteome</keyword>
<dbReference type="Proteomes" id="UP000814033">
    <property type="component" value="Unassembled WGS sequence"/>
</dbReference>
<dbReference type="EMBL" id="MU275867">
    <property type="protein sequence ID" value="KAI0049921.1"/>
    <property type="molecule type" value="Genomic_DNA"/>
</dbReference>
<gene>
    <name evidence="1" type="ORF">FA95DRAFT_1556236</name>
</gene>
<evidence type="ECO:0000313" key="1">
    <source>
        <dbReference type="EMBL" id="KAI0049921.1"/>
    </source>
</evidence>
<evidence type="ECO:0000313" key="2">
    <source>
        <dbReference type="Proteomes" id="UP000814033"/>
    </source>
</evidence>
<proteinExistence type="predicted"/>
<organism evidence="1 2">
    <name type="scientific">Auriscalpium vulgare</name>
    <dbReference type="NCBI Taxonomy" id="40419"/>
    <lineage>
        <taxon>Eukaryota</taxon>
        <taxon>Fungi</taxon>
        <taxon>Dikarya</taxon>
        <taxon>Basidiomycota</taxon>
        <taxon>Agaricomycotina</taxon>
        <taxon>Agaricomycetes</taxon>
        <taxon>Russulales</taxon>
        <taxon>Auriscalpiaceae</taxon>
        <taxon>Auriscalpium</taxon>
    </lineage>
</organism>
<accession>A0ACB8S222</accession>
<protein>
    <submittedName>
        <fullName evidence="1">Uncharacterized protein</fullName>
    </submittedName>
</protein>
<comment type="caution">
    <text evidence="1">The sequence shown here is derived from an EMBL/GenBank/DDBJ whole genome shotgun (WGS) entry which is preliminary data.</text>
</comment>
<reference evidence="1" key="1">
    <citation type="submission" date="2021-02" db="EMBL/GenBank/DDBJ databases">
        <authorList>
            <consortium name="DOE Joint Genome Institute"/>
            <person name="Ahrendt S."/>
            <person name="Looney B.P."/>
            <person name="Miyauchi S."/>
            <person name="Morin E."/>
            <person name="Drula E."/>
            <person name="Courty P.E."/>
            <person name="Chicoki N."/>
            <person name="Fauchery L."/>
            <person name="Kohler A."/>
            <person name="Kuo A."/>
            <person name="Labutti K."/>
            <person name="Pangilinan J."/>
            <person name="Lipzen A."/>
            <person name="Riley R."/>
            <person name="Andreopoulos W."/>
            <person name="He G."/>
            <person name="Johnson J."/>
            <person name="Barry K.W."/>
            <person name="Grigoriev I.V."/>
            <person name="Nagy L."/>
            <person name="Hibbett D."/>
            <person name="Henrissat B."/>
            <person name="Matheny P.B."/>
            <person name="Labbe J."/>
            <person name="Martin F."/>
        </authorList>
    </citation>
    <scope>NUCLEOTIDE SEQUENCE</scope>
    <source>
        <strain evidence="1">FP105234-sp</strain>
    </source>
</reference>
<sequence>MAVPREAAETDPLLPAGSGGRGDKKAFYRPRPLWIVPIALLSSLARGMTLAPRVEVYTQLSCNALHQHYNHTSGDSTLSLSHFLRPPSSLSSSAFQLSAQALTPPTPLPIQFPKLDEGGDDDDDGSDDPRRLPSPTCVSDPAVQAGAARLQMLMMTLMGGLSALTTGWWGHFSEKHGRTKVLALSTLGLLLTDLTFILVSTPSSPFSHHGHKFLLVSPVIEGLLGGWSALQAATSAYVSDCTSDGSRAHIFSRFGGVFYLGLAAGPAIGAFFIRHPLVSVPAPVHAGVQAQSVTTVFYAAILCSALNFVLAVFVCPESLDKVKRRAAEKAAAAEPAENVNESAQPTPVAKKRGLVSRLFGPLAIFAPKRRLVFDENGNGRLRKDWSLTWFACSVFVYLLSLGLFQIKYLYAEHMFGWNAEQLSYYISTVGGTRALNLLFIMPFIIATLKPAAPAPSNPSTPNSGSLAHSIKFDLIVARCSLFLDIISHTLVASPLPVGTAGFTGLTMLSSLSSAALPALHSLAICLLQRTGQGDAGLGPLFGALSVLQALGQMILGPLLFGLVYSSTVAQFPKAIFAVAAALVVVSFSVLLLISPHPPKPRAAPAQSARVLAKGKGKAPHRPAEVLEPERGRSRVVKHVGDGQRVQQPEASGSASGADLV</sequence>
<name>A0ACB8S222_9AGAM</name>
<reference evidence="1" key="2">
    <citation type="journal article" date="2022" name="New Phytol.">
        <title>Evolutionary transition to the ectomycorrhizal habit in the genomes of a hyperdiverse lineage of mushroom-forming fungi.</title>
        <authorList>
            <person name="Looney B."/>
            <person name="Miyauchi S."/>
            <person name="Morin E."/>
            <person name="Drula E."/>
            <person name="Courty P.E."/>
            <person name="Kohler A."/>
            <person name="Kuo A."/>
            <person name="LaButti K."/>
            <person name="Pangilinan J."/>
            <person name="Lipzen A."/>
            <person name="Riley R."/>
            <person name="Andreopoulos W."/>
            <person name="He G."/>
            <person name="Johnson J."/>
            <person name="Nolan M."/>
            <person name="Tritt A."/>
            <person name="Barry K.W."/>
            <person name="Grigoriev I.V."/>
            <person name="Nagy L.G."/>
            <person name="Hibbett D."/>
            <person name="Henrissat B."/>
            <person name="Matheny P.B."/>
            <person name="Labbe J."/>
            <person name="Martin F.M."/>
        </authorList>
    </citation>
    <scope>NUCLEOTIDE SEQUENCE</scope>
    <source>
        <strain evidence="1">FP105234-sp</strain>
    </source>
</reference>